<dbReference type="PROSITE" id="PS51352">
    <property type="entry name" value="THIOREDOXIN_2"/>
    <property type="match status" value="3"/>
</dbReference>
<dbReference type="PANTHER" id="PTHR18929:SF210">
    <property type="entry name" value="PROTEIN DISULFIDE-ISOMERASE A4"/>
    <property type="match status" value="1"/>
</dbReference>
<gene>
    <name evidence="15" type="primary">PDIA4</name>
</gene>
<dbReference type="CDD" id="cd02995">
    <property type="entry name" value="PDI_a_PDI_a'_C"/>
    <property type="match status" value="1"/>
</dbReference>
<evidence type="ECO:0000256" key="12">
    <source>
        <dbReference type="RuleBase" id="RU004208"/>
    </source>
</evidence>
<dbReference type="GO" id="GO:0009986">
    <property type="term" value="C:cell surface"/>
    <property type="evidence" value="ECO:0007669"/>
    <property type="project" value="TreeGrafter"/>
</dbReference>
<evidence type="ECO:0000256" key="9">
    <source>
        <dbReference type="ARBA" id="ARBA00023235"/>
    </source>
</evidence>
<feature type="disulfide bond" description="Redox-active" evidence="11">
    <location>
        <begin position="544"/>
        <end position="547"/>
    </location>
</feature>
<evidence type="ECO:0000256" key="6">
    <source>
        <dbReference type="ARBA" id="ARBA00022737"/>
    </source>
</evidence>
<dbReference type="CDD" id="cd02961">
    <property type="entry name" value="PDI_a_family"/>
    <property type="match status" value="2"/>
</dbReference>
<reference evidence="15" key="1">
    <citation type="journal article" date="2013" name="Genome Biol. Evol.">
        <title>Punctuated emergences of genetic and phenotypic innovations in eumetazoan, bilaterian, euteleostome, and hominidae ancestors.</title>
        <authorList>
            <person name="Wenger Y."/>
            <person name="Galliot B."/>
        </authorList>
    </citation>
    <scope>NUCLEOTIDE SEQUENCE</scope>
    <source>
        <tissue evidence="15">Whole animals</tissue>
    </source>
</reference>
<evidence type="ECO:0000256" key="10">
    <source>
        <dbReference type="ARBA" id="ARBA00023284"/>
    </source>
</evidence>
<dbReference type="InterPro" id="IPR005792">
    <property type="entry name" value="Prot_disulphide_isomerase"/>
</dbReference>
<evidence type="ECO:0000256" key="13">
    <source>
        <dbReference type="RuleBase" id="RU361130"/>
    </source>
</evidence>
<feature type="domain" description="Thioredoxin" evidence="14">
    <location>
        <begin position="33"/>
        <end position="158"/>
    </location>
</feature>
<evidence type="ECO:0000256" key="8">
    <source>
        <dbReference type="ARBA" id="ARBA00023157"/>
    </source>
</evidence>
<name>T2MGY9_HYDVU</name>
<keyword evidence="6" id="KW-0677">Repeat</keyword>
<dbReference type="Pfam" id="PF00085">
    <property type="entry name" value="Thioredoxin"/>
    <property type="match status" value="3"/>
</dbReference>
<dbReference type="SUPFAM" id="SSF52833">
    <property type="entry name" value="Thioredoxin-like"/>
    <property type="match status" value="5"/>
</dbReference>
<dbReference type="GO" id="GO:0003756">
    <property type="term" value="F:protein disulfide isomerase activity"/>
    <property type="evidence" value="ECO:0007669"/>
    <property type="project" value="UniProtKB-EC"/>
</dbReference>
<keyword evidence="10 11" id="KW-0676">Redox-active center</keyword>
<dbReference type="InterPro" id="IPR036249">
    <property type="entry name" value="Thioredoxin-like_sf"/>
</dbReference>
<dbReference type="EMBL" id="HAAD01005137">
    <property type="protein sequence ID" value="CDG71369.1"/>
    <property type="molecule type" value="mRNA"/>
</dbReference>
<dbReference type="FunFam" id="3.40.30.10:FF:000017">
    <property type="entry name" value="Protein disulfide-isomerase A4"/>
    <property type="match status" value="1"/>
</dbReference>
<evidence type="ECO:0000259" key="14">
    <source>
        <dbReference type="PROSITE" id="PS51352"/>
    </source>
</evidence>
<evidence type="ECO:0000256" key="11">
    <source>
        <dbReference type="PIRSR" id="PIRSR605792-51"/>
    </source>
</evidence>
<feature type="chain" id="PRO_5005147201" description="Protein disulfide-isomerase" evidence="13">
    <location>
        <begin position="25"/>
        <end position="634"/>
    </location>
</feature>
<dbReference type="AlphaFoldDB" id="T2MGY9"/>
<dbReference type="InterPro" id="IPR017937">
    <property type="entry name" value="Thioredoxin_CS"/>
</dbReference>
<accession>T2MGY9</accession>
<feature type="disulfide bond" description="Redox-active" evidence="11">
    <location>
        <begin position="195"/>
        <end position="198"/>
    </location>
</feature>
<dbReference type="GO" id="GO:0005788">
    <property type="term" value="C:endoplasmic reticulum lumen"/>
    <property type="evidence" value="ECO:0007669"/>
    <property type="project" value="UniProtKB-SubCell"/>
</dbReference>
<dbReference type="PRINTS" id="PR00421">
    <property type="entry name" value="THIOREDOXIN"/>
</dbReference>
<dbReference type="PROSITE" id="PS00194">
    <property type="entry name" value="THIOREDOXIN_1"/>
    <property type="match status" value="3"/>
</dbReference>
<dbReference type="NCBIfam" id="TIGR01126">
    <property type="entry name" value="pdi_dom"/>
    <property type="match status" value="3"/>
</dbReference>
<dbReference type="InterPro" id="IPR013766">
    <property type="entry name" value="Thioredoxin_domain"/>
</dbReference>
<evidence type="ECO:0000256" key="1">
    <source>
        <dbReference type="ARBA" id="ARBA00001182"/>
    </source>
</evidence>
<evidence type="ECO:0000256" key="5">
    <source>
        <dbReference type="ARBA" id="ARBA00022729"/>
    </source>
</evidence>
<evidence type="ECO:0000256" key="2">
    <source>
        <dbReference type="ARBA" id="ARBA00004319"/>
    </source>
</evidence>
<comment type="similarity">
    <text evidence="3 12">Belongs to the protein disulfide isomerase family.</text>
</comment>
<keyword evidence="5 13" id="KW-0732">Signal</keyword>
<dbReference type="InterPro" id="IPR005788">
    <property type="entry name" value="PDI_thioredoxin-like_dom"/>
</dbReference>
<keyword evidence="8 11" id="KW-1015">Disulfide bond</keyword>
<dbReference type="OrthoDB" id="10248867at2759"/>
<dbReference type="GO" id="GO:0006457">
    <property type="term" value="P:protein folding"/>
    <property type="evidence" value="ECO:0007669"/>
    <property type="project" value="TreeGrafter"/>
</dbReference>
<comment type="catalytic activity">
    <reaction evidence="1 13">
        <text>Catalyzes the rearrangement of -S-S- bonds in proteins.</text>
        <dbReference type="EC" id="5.3.4.1"/>
    </reaction>
</comment>
<organism evidence="15">
    <name type="scientific">Hydra vulgaris</name>
    <name type="common">Hydra</name>
    <name type="synonym">Hydra attenuata</name>
    <dbReference type="NCBI Taxonomy" id="6087"/>
    <lineage>
        <taxon>Eukaryota</taxon>
        <taxon>Metazoa</taxon>
        <taxon>Cnidaria</taxon>
        <taxon>Hydrozoa</taxon>
        <taxon>Hydroidolina</taxon>
        <taxon>Anthoathecata</taxon>
        <taxon>Aplanulata</taxon>
        <taxon>Hydridae</taxon>
        <taxon>Hydra</taxon>
    </lineage>
</organism>
<sequence>MLIVRKNWVHDLVFLCLLFITIQCEDVPSDKPLDESSENIKQVVDEPVEEDHVIVLSDKNFDGFINSKKFVLVEFYAPWCGHCKQLAPEYSKAAQKLKNNDPPVSLAKVDCTKETELANRFNIQGYPTIKLFKDGEPSDYDGERDENGIVKYMRQHADPNYVPPKDFVIVLGKDNFTEITEKEAIMLVEFYAPWCGHCKKIAPQLEKAASALQSKQPSILIGKVDATIEKELAEQYGVTGYPTMKIFRNGKATEYKGPREEPGIADYMLNQAGDPTKLYETMTDVKKFLKSNLDEPVILGVFDSKDDPLYKLYIDSNNAVRDDYVFGHTFAADAKHYFGLKVSSIIIAHPEYLLTQYEPKYRAFDDASGNDIQVQAFYKEYCVPLVGHYQQHIESRFSKRPLVLVFYDVNFQPEFRSMTQFWRNKVVPVARKYKNALFAVADETMFEHKLKELGLSDSGETVNVGIYNDKGQRFAMKDEEFNEETLEEFLEDFYKGKLKPVIKSQAVPKKVNPGNVQVVVGKTFDSVVMDESKEVFIEFYAPWCGHCKKLEPVIVKLAKKFKNEKNIVIAKIDATENEAHAAYEVSGYPTIYYALPGKKDKPIKMDGGRELSDLVKFIEENSVILKSKNVKQEL</sequence>
<evidence type="ECO:0000313" key="15">
    <source>
        <dbReference type="EMBL" id="CDG71369.1"/>
    </source>
</evidence>
<proteinExistence type="evidence at transcript level"/>
<keyword evidence="7" id="KW-0256">Endoplasmic reticulum</keyword>
<feature type="signal peptide" evidence="13">
    <location>
        <begin position="1"/>
        <end position="24"/>
    </location>
</feature>
<evidence type="ECO:0000256" key="3">
    <source>
        <dbReference type="ARBA" id="ARBA00006347"/>
    </source>
</evidence>
<evidence type="ECO:0000256" key="7">
    <source>
        <dbReference type="ARBA" id="ARBA00022824"/>
    </source>
</evidence>
<dbReference type="NCBIfam" id="TIGR01130">
    <property type="entry name" value="ER_PDI_fam"/>
    <property type="match status" value="1"/>
</dbReference>
<dbReference type="GO" id="GO:0034976">
    <property type="term" value="P:response to endoplasmic reticulum stress"/>
    <property type="evidence" value="ECO:0007669"/>
    <property type="project" value="TreeGrafter"/>
</dbReference>
<keyword evidence="9 13" id="KW-0413">Isomerase</keyword>
<dbReference type="FunFam" id="3.40.30.10:FF:000107">
    <property type="entry name" value="Protein disulfide-isomerase 5-2"/>
    <property type="match status" value="1"/>
</dbReference>
<evidence type="ECO:0000256" key="4">
    <source>
        <dbReference type="ARBA" id="ARBA00012723"/>
    </source>
</evidence>
<feature type="domain" description="Thioredoxin" evidence="14">
    <location>
        <begin position="493"/>
        <end position="623"/>
    </location>
</feature>
<dbReference type="FunFam" id="3.40.30.10:FF:000076">
    <property type="entry name" value="Protein disulfide-isomerase A4"/>
    <property type="match status" value="1"/>
</dbReference>
<dbReference type="PANTHER" id="PTHR18929">
    <property type="entry name" value="PROTEIN DISULFIDE ISOMERASE"/>
    <property type="match status" value="1"/>
</dbReference>
<dbReference type="EC" id="5.3.4.1" evidence="4 13"/>
<dbReference type="Gene3D" id="3.40.30.10">
    <property type="entry name" value="Glutaredoxin"/>
    <property type="match status" value="5"/>
</dbReference>
<comment type="subcellular location">
    <subcellularLocation>
        <location evidence="2">Endoplasmic reticulum lumen</location>
    </subcellularLocation>
</comment>
<protein>
    <recommendedName>
        <fullName evidence="4 13">Protein disulfide-isomerase</fullName>
        <ecNumber evidence="4 13">5.3.4.1</ecNumber>
    </recommendedName>
</protein>
<feature type="domain" description="Thioredoxin" evidence="14">
    <location>
        <begin position="167"/>
        <end position="274"/>
    </location>
</feature>
<dbReference type="Pfam" id="PF13848">
    <property type="entry name" value="Thioredoxin_6"/>
    <property type="match status" value="1"/>
</dbReference>